<dbReference type="PANTHER" id="PTHR23270">
    <property type="entry name" value="PROGRAMMED CELL DEATH PROTEIN 11 PRE-RRNA PROCESSING PROTEIN RRP5"/>
    <property type="match status" value="1"/>
</dbReference>
<comment type="function">
    <text evidence="8">Involved in the biogenesis of rRNA. Required for the formation of 18S and 5.8S rRNA.</text>
</comment>
<feature type="domain" description="S1 motif" evidence="12">
    <location>
        <begin position="817"/>
        <end position="889"/>
    </location>
</feature>
<dbReference type="InterPro" id="IPR048058">
    <property type="entry name" value="Rrp5_S1_rpt_hs11_sc8"/>
</dbReference>
<accession>A0A8T9CJG4</accession>
<feature type="domain" description="S1 motif" evidence="12">
    <location>
        <begin position="635"/>
        <end position="704"/>
    </location>
</feature>
<reference evidence="13 14" key="1">
    <citation type="submission" date="2018-05" db="EMBL/GenBank/DDBJ databases">
        <title>Genome sequencing and assembly of the regulated plant pathogen Lachnellula willkommii and related sister species for the development of diagnostic species identification markers.</title>
        <authorList>
            <person name="Giroux E."/>
            <person name="Bilodeau G."/>
        </authorList>
    </citation>
    <scope>NUCLEOTIDE SEQUENCE [LARGE SCALE GENOMIC DNA]</scope>
    <source>
        <strain evidence="13 14">CBS 268.59</strain>
    </source>
</reference>
<dbReference type="PANTHER" id="PTHR23270:SF10">
    <property type="entry name" value="PROTEIN RRP5 HOMOLOG"/>
    <property type="match status" value="1"/>
</dbReference>
<keyword evidence="7" id="KW-0539">Nucleus</keyword>
<dbReference type="FunFam" id="1.25.40.10:FF:000467">
    <property type="entry name" value="Putative rRNA biogenesis protein RRP5"/>
    <property type="match status" value="1"/>
</dbReference>
<dbReference type="GO" id="GO:0032040">
    <property type="term" value="C:small-subunit processome"/>
    <property type="evidence" value="ECO:0007669"/>
    <property type="project" value="TreeGrafter"/>
</dbReference>
<dbReference type="Pfam" id="PF00575">
    <property type="entry name" value="S1"/>
    <property type="match status" value="4"/>
</dbReference>
<evidence type="ECO:0000256" key="8">
    <source>
        <dbReference type="ARBA" id="ARBA00055575"/>
    </source>
</evidence>
<dbReference type="Pfam" id="PF21710">
    <property type="entry name" value="Spt6_S1"/>
    <property type="match status" value="1"/>
</dbReference>
<evidence type="ECO:0000256" key="4">
    <source>
        <dbReference type="ARBA" id="ARBA00022552"/>
    </source>
</evidence>
<dbReference type="Proteomes" id="UP000469558">
    <property type="component" value="Unassembled WGS sequence"/>
</dbReference>
<keyword evidence="14" id="KW-1185">Reference proteome</keyword>
<dbReference type="OrthoDB" id="412781at2759"/>
<dbReference type="InterPro" id="IPR008847">
    <property type="entry name" value="Suf"/>
</dbReference>
<gene>
    <name evidence="13" type="primary">rrp5</name>
    <name evidence="13" type="ORF">LSUE1_G000541</name>
</gene>
<feature type="domain" description="S1 motif" evidence="12">
    <location>
        <begin position="723"/>
        <end position="795"/>
    </location>
</feature>
<dbReference type="InterPro" id="IPR003029">
    <property type="entry name" value="S1_domain"/>
</dbReference>
<evidence type="ECO:0000256" key="10">
    <source>
        <dbReference type="ARBA" id="ARBA00076674"/>
    </source>
</evidence>
<dbReference type="FunFam" id="2.40.50.140:FF:000196">
    <property type="entry name" value="rRNA biogenesis protein RRP5"/>
    <property type="match status" value="1"/>
</dbReference>
<dbReference type="PROSITE" id="PS50126">
    <property type="entry name" value="S1"/>
    <property type="match status" value="11"/>
</dbReference>
<name>A0A8T9CJG4_9HELO</name>
<dbReference type="InterPro" id="IPR049540">
    <property type="entry name" value="Spt6-like_S1"/>
</dbReference>
<feature type="domain" description="S1 motif" evidence="12">
    <location>
        <begin position="143"/>
        <end position="239"/>
    </location>
</feature>
<dbReference type="Gene3D" id="1.25.40.10">
    <property type="entry name" value="Tetratricopeptide repeat domain"/>
    <property type="match status" value="2"/>
</dbReference>
<keyword evidence="3" id="KW-0690">Ribosome biogenesis</keyword>
<feature type="region of interest" description="Disordered" evidence="11">
    <location>
        <begin position="96"/>
        <end position="130"/>
    </location>
</feature>
<evidence type="ECO:0000256" key="3">
    <source>
        <dbReference type="ARBA" id="ARBA00022517"/>
    </source>
</evidence>
<dbReference type="InterPro" id="IPR012340">
    <property type="entry name" value="NA-bd_OB-fold"/>
</dbReference>
<dbReference type="FunFam" id="2.40.50.140:FF:000103">
    <property type="entry name" value="protein RRP5 homolog"/>
    <property type="match status" value="2"/>
</dbReference>
<feature type="domain" description="S1 motif" evidence="12">
    <location>
        <begin position="1035"/>
        <end position="1106"/>
    </location>
</feature>
<feature type="domain" description="S1 motif" evidence="12">
    <location>
        <begin position="448"/>
        <end position="523"/>
    </location>
</feature>
<feature type="region of interest" description="Disordered" evidence="11">
    <location>
        <begin position="1405"/>
        <end position="1428"/>
    </location>
</feature>
<dbReference type="CDD" id="cd05703">
    <property type="entry name" value="S1_Rrp5_repeat_hs12_sc9"/>
    <property type="match status" value="1"/>
</dbReference>
<evidence type="ECO:0000256" key="9">
    <source>
        <dbReference type="ARBA" id="ARBA00073619"/>
    </source>
</evidence>
<dbReference type="FunFam" id="2.40.50.140:FF:000278">
    <property type="entry name" value="rRNA biogenesis protein rrp5"/>
    <property type="match status" value="1"/>
</dbReference>
<dbReference type="FunFam" id="2.40.50.140:FF:000266">
    <property type="entry name" value="rRNA biogenesis protein rrp5"/>
    <property type="match status" value="1"/>
</dbReference>
<dbReference type="CDD" id="cd05707">
    <property type="entry name" value="S1_Rrp5_repeat_sc11"/>
    <property type="match status" value="1"/>
</dbReference>
<dbReference type="SUPFAM" id="SSF50249">
    <property type="entry name" value="Nucleic acid-binding proteins"/>
    <property type="match status" value="12"/>
</dbReference>
<keyword evidence="5" id="KW-0597">Phosphoprotein</keyword>
<dbReference type="CDD" id="cd05706">
    <property type="entry name" value="S1_Rrp5_repeat_sc10"/>
    <property type="match status" value="1"/>
</dbReference>
<keyword evidence="6" id="KW-0677">Repeat</keyword>
<organism evidence="13 14">
    <name type="scientific">Lachnellula suecica</name>
    <dbReference type="NCBI Taxonomy" id="602035"/>
    <lineage>
        <taxon>Eukaryota</taxon>
        <taxon>Fungi</taxon>
        <taxon>Dikarya</taxon>
        <taxon>Ascomycota</taxon>
        <taxon>Pezizomycotina</taxon>
        <taxon>Leotiomycetes</taxon>
        <taxon>Helotiales</taxon>
        <taxon>Lachnaceae</taxon>
        <taxon>Lachnellula</taxon>
    </lineage>
</organism>
<protein>
    <recommendedName>
        <fullName evidence="9">rRNA biogenesis protein RRP5</fullName>
    </recommendedName>
    <alternativeName>
        <fullName evidence="10">Ribosomal RNA-processing protein 5</fullName>
    </alternativeName>
</protein>
<dbReference type="CDD" id="cd05693">
    <property type="entry name" value="S1_Rrp5_repeat_hs1_sc1"/>
    <property type="match status" value="1"/>
</dbReference>
<evidence type="ECO:0000256" key="1">
    <source>
        <dbReference type="ARBA" id="ARBA00002863"/>
    </source>
</evidence>
<evidence type="ECO:0000256" key="2">
    <source>
        <dbReference type="ARBA" id="ARBA00004604"/>
    </source>
</evidence>
<feature type="domain" description="S1 motif" evidence="12">
    <location>
        <begin position="1216"/>
        <end position="1285"/>
    </location>
</feature>
<feature type="domain" description="S1 motif" evidence="12">
    <location>
        <begin position="927"/>
        <end position="1003"/>
    </location>
</feature>
<feature type="region of interest" description="Disordered" evidence="11">
    <location>
        <begin position="1"/>
        <end position="70"/>
    </location>
</feature>
<dbReference type="Gene3D" id="2.40.50.140">
    <property type="entry name" value="Nucleic acid-binding proteins"/>
    <property type="match status" value="11"/>
</dbReference>
<feature type="compositionally biased region" description="Basic and acidic residues" evidence="11">
    <location>
        <begin position="24"/>
        <end position="47"/>
    </location>
</feature>
<feature type="compositionally biased region" description="Basic and acidic residues" evidence="11">
    <location>
        <begin position="1"/>
        <end position="12"/>
    </location>
</feature>
<dbReference type="InterPro" id="IPR003107">
    <property type="entry name" value="HAT"/>
</dbReference>
<dbReference type="FunFam" id="2.40.50.140:FF:000155">
    <property type="entry name" value="rRNA biogenesis protein RRP5"/>
    <property type="match status" value="1"/>
</dbReference>
<dbReference type="Pfam" id="PF23459">
    <property type="entry name" value="S1_RRP5"/>
    <property type="match status" value="1"/>
</dbReference>
<evidence type="ECO:0000259" key="12">
    <source>
        <dbReference type="PROSITE" id="PS50126"/>
    </source>
</evidence>
<dbReference type="InterPro" id="IPR045209">
    <property type="entry name" value="Rrp5"/>
</dbReference>
<dbReference type="SMART" id="SM00316">
    <property type="entry name" value="S1"/>
    <property type="match status" value="12"/>
</dbReference>
<feature type="compositionally biased region" description="Basic and acidic residues" evidence="11">
    <location>
        <begin position="1502"/>
        <end position="1511"/>
    </location>
</feature>
<dbReference type="SMART" id="SM00386">
    <property type="entry name" value="HAT"/>
    <property type="match status" value="6"/>
</dbReference>
<dbReference type="EMBL" id="QGMK01000103">
    <property type="protein sequence ID" value="TVY84220.1"/>
    <property type="molecule type" value="Genomic_DNA"/>
</dbReference>
<dbReference type="FunFam" id="2.40.50.140:FF:000279">
    <property type="entry name" value="rRNA biogenesis protein rrp5"/>
    <property type="match status" value="1"/>
</dbReference>
<evidence type="ECO:0000256" key="6">
    <source>
        <dbReference type="ARBA" id="ARBA00022737"/>
    </source>
</evidence>
<dbReference type="InterPro" id="IPR048059">
    <property type="entry name" value="Rrp5_S1_rpt_hs1_sc1"/>
</dbReference>
<proteinExistence type="predicted"/>
<dbReference type="Pfam" id="PF05843">
    <property type="entry name" value="Suf"/>
    <property type="match status" value="1"/>
</dbReference>
<evidence type="ECO:0000256" key="5">
    <source>
        <dbReference type="ARBA" id="ARBA00022553"/>
    </source>
</evidence>
<dbReference type="SUPFAM" id="SSF48452">
    <property type="entry name" value="TPR-like"/>
    <property type="match status" value="1"/>
</dbReference>
<dbReference type="FunFam" id="2.40.50.140:FF:000159">
    <property type="entry name" value="rRNA biogenesis protein rrp5"/>
    <property type="match status" value="1"/>
</dbReference>
<keyword evidence="4" id="KW-0698">rRNA processing</keyword>
<dbReference type="InterPro" id="IPR057302">
    <property type="entry name" value="Rrp5_S1"/>
</dbReference>
<feature type="region of interest" description="Disordered" evidence="11">
    <location>
        <begin position="1478"/>
        <end position="1519"/>
    </location>
</feature>
<dbReference type="InterPro" id="IPR011990">
    <property type="entry name" value="TPR-like_helical_dom_sf"/>
</dbReference>
<comment type="caution">
    <text evidence="13">The sequence shown here is derived from an EMBL/GenBank/DDBJ whole genome shotgun (WGS) entry which is preliminary data.</text>
</comment>
<feature type="compositionally biased region" description="Polar residues" evidence="11">
    <location>
        <begin position="13"/>
        <end position="23"/>
    </location>
</feature>
<dbReference type="CDD" id="cd05702">
    <property type="entry name" value="S1_Rrp5_repeat_hs11_sc8"/>
    <property type="match status" value="1"/>
</dbReference>
<dbReference type="GO" id="GO:0003723">
    <property type="term" value="F:RNA binding"/>
    <property type="evidence" value="ECO:0007669"/>
    <property type="project" value="TreeGrafter"/>
</dbReference>
<evidence type="ECO:0000313" key="13">
    <source>
        <dbReference type="EMBL" id="TVY84220.1"/>
    </source>
</evidence>
<feature type="domain" description="S1 motif" evidence="12">
    <location>
        <begin position="540"/>
        <end position="615"/>
    </location>
</feature>
<comment type="function">
    <text evidence="1">Component of the cleavage factor IA (CFIA) complex, which is involved in the endonucleolytic cleavage during polyadenylation-dependent pre-mRNA 3'-end formation.</text>
</comment>
<evidence type="ECO:0000256" key="11">
    <source>
        <dbReference type="SAM" id="MobiDB-lite"/>
    </source>
</evidence>
<evidence type="ECO:0000313" key="14">
    <source>
        <dbReference type="Proteomes" id="UP000469558"/>
    </source>
</evidence>
<feature type="compositionally biased region" description="Basic residues" evidence="11">
    <location>
        <begin position="106"/>
        <end position="117"/>
    </location>
</feature>
<dbReference type="InterPro" id="IPR057301">
    <property type="entry name" value="Rrp5_OB_4th"/>
</dbReference>
<feature type="domain" description="S1 motif" evidence="12">
    <location>
        <begin position="1305"/>
        <end position="1377"/>
    </location>
</feature>
<evidence type="ECO:0000256" key="7">
    <source>
        <dbReference type="ARBA" id="ARBA00023242"/>
    </source>
</evidence>
<comment type="subcellular location">
    <subcellularLocation>
        <location evidence="2">Nucleus</location>
        <location evidence="2">Nucleolus</location>
    </subcellularLocation>
</comment>
<feature type="compositionally biased region" description="Acidic residues" evidence="11">
    <location>
        <begin position="1406"/>
        <end position="1428"/>
    </location>
</feature>
<dbReference type="CDD" id="cd05698">
    <property type="entry name" value="S1_Rrp5_repeat_hs6_sc5"/>
    <property type="match status" value="1"/>
</dbReference>
<dbReference type="Pfam" id="PF24685">
    <property type="entry name" value="OB_RRP5_4th"/>
    <property type="match status" value="1"/>
</dbReference>
<sequence length="1793" mass="196905">MALIDKKRKDAPTNDSFARSRNSSTKDSRPSKRARPAEDGAEGERKSAPVSTKLAQLRDEEVAFPRGGASVLTPLEHKQIQIEATRDVLFEQGAKDSGEVGAALPAKKKPKSKGKGKKSNEQAEEEEEGVKIEGLSYKRIVPGSIVLGQVSQINNRDIALSLPNNLTGYVPITSISDKITKRIEDIVDAGDNEDDEEDAVELEELFWKGQYLRAYVSSTSDDPTSTSGTPKRRIELSLRPQQSNNALNSQNIIPNSMVMASVVSVEDHGLVMDLGLSDPTVRGFMSTKEIGYGIDASAVQEGAVFLCMVTGLSSNGKIVKLSADTQKIANLKKLSHLTEAPTVDAFLPGTAVEILVADITSRGLAGKVMGMLDVTADLVHSGAGSSGKDLEKKYKLGTKIRGRIICTFPSADPPKLGISLLDHVLALAPRQALKSGGKCTPLEALPSSTIVEEITVRKVESGLGLFVDVGIKGVPGFVHISRVKDGKIETLSETTGPYKTGSVHRGRVIGYNALDGEYLVSLEPSTLQQPFLQIEDITVGEVVKGKVEKLVKVKEVIRGVLVNLAEGITGFVPEAHMADIQPLQNSEKKFQEGTAVTTRVLSTDPKKGEIRLTLKKALVNSESEPFLTYENITVGMQSPGTIVNINPQGAVVQFYGTVRGFLPVSEMSEAYIKDPTEFFRIGQVVNVHVLKVDLEAGKLIVSCKDPSVFGLAQQTALKKLKVGEIVTGVVTEKSNDDVSLDIQGLRAVLPVGHLTDKSSSKNLSALKKIRVGQTLKDLAVIEKFDTKRLIILTNKPSLIKASKDRTLLRSIEDVRENKIVHGFVHNVIPTAVFVRFGGGLTGYVPKTELPEEAKQLPEFGLSKFQSVTAKVTKIIQVDEGDNRFTLSMVDLSTDAKISKLGEPLPSDQEVANPVDDTITCLGDFSLGKLTKARISSVKETQINVQLADNIQGRIDVSQIFDSWEEIKDRKRPLKRFSAKSVIDVRIIGMHDARDHRFLPITHRIGKSMIFELSAKSSDQKDSSQEPLTLDQVKIGSSWIAFVNNISENCLWVNLSPNVRGRINAFNVSDNVALIEDLEANFPVGSAIKVRATNVDVANNRLDLSGRSAQSSEPLNFQTLSKGMVVPGKVVKVSERYVVVRLSDSISGSISLTDLTDDFSEADTAKYSRNSIVRVCIVDIDVPNRKVRLSTRPSRVLDSSIEAQDPELSSISQLKVNDIVRGFVKNVTDKGLFVNLGGNVSAYVRVSEVSDSYMKDWKSEFQVDQLVKGKVTVADLAQNRLQMSMKASVIDNDCVAPLAFDDLKVGQIVTGKVRNVQDFGVFIVIDGSNNVSGLCHQSEIDDKKRVHDVKKRYSEGDSVIAIILKLDEATRKISFGLKPSYFDKEAAESDDEGDDDLSGMQGVQIVDSDEDDENMSSGDEDEDEDGGVDLDDVESIEDVTEQDTELPDVAMGGVVDEGDVPALNAGGFDWSAKVLEQVDKRSADDSGDEEADEKRKKKKRKKAEITVDRTGDLDANGPQSGDDYERLLLGEPNSALLWTQYMSFQMQLSELSKARAVAERAIKTINIDEETEKLNIWIAFLNLENAYGSDETVEEVFKRACQYNDAQEVHERLASTYIQSGKHDKADELFQIIVKKFSQSPTVWYNYAHFLHTSLKSPDRARALLPRATQSLPGHTHVALTLKFAALEFHSESGSPERGRTMFEGLLSTWPRRFDIWNQLLDLEIQQGDQEIIRGLFERVVKTKGLKPKGAKAWFKRWLEWEQINGDKKTQEKVNAKANEYVARRKVKGAEEED</sequence>
<feature type="domain" description="S1 motif" evidence="12">
    <location>
        <begin position="1122"/>
        <end position="1191"/>
    </location>
</feature>
<dbReference type="GO" id="GO:0006364">
    <property type="term" value="P:rRNA processing"/>
    <property type="evidence" value="ECO:0007669"/>
    <property type="project" value="UniProtKB-KW"/>
</dbReference>